<keyword evidence="3 5" id="KW-0808">Transferase</keyword>
<evidence type="ECO:0000313" key="7">
    <source>
        <dbReference type="EMBL" id="ONI01539.1"/>
    </source>
</evidence>
<evidence type="ECO:0000256" key="4">
    <source>
        <dbReference type="ARBA" id="ARBA00022786"/>
    </source>
</evidence>
<dbReference type="Gene3D" id="1.25.10.10">
    <property type="entry name" value="Leucine-rich Repeat Variant"/>
    <property type="match status" value="1"/>
</dbReference>
<dbReference type="PANTHER" id="PTHR22849">
    <property type="entry name" value="WDSAM1 PROTEIN"/>
    <property type="match status" value="1"/>
</dbReference>
<dbReference type="InterPro" id="IPR011989">
    <property type="entry name" value="ARM-like"/>
</dbReference>
<protein>
    <recommendedName>
        <fullName evidence="5 6">U-box domain-containing protein</fullName>
        <ecNumber evidence="5">2.3.2.27</ecNumber>
    </recommendedName>
    <alternativeName>
        <fullName evidence="5">RING-type E3 ubiquitin transferase PUB</fullName>
    </alternativeName>
</protein>
<dbReference type="SUPFAM" id="SSF57850">
    <property type="entry name" value="RING/U-box"/>
    <property type="match status" value="1"/>
</dbReference>
<evidence type="ECO:0000259" key="6">
    <source>
        <dbReference type="PROSITE" id="PS51698"/>
    </source>
</evidence>
<dbReference type="PROSITE" id="PS51698">
    <property type="entry name" value="U_BOX"/>
    <property type="match status" value="1"/>
</dbReference>
<sequence length="413" mass="46196">MEEIQIPEYFICPISLQIMKDPVTVLTGITYDRESIEQWFSTTHDMSCPVTKQALPRDNALTPNHTLRRLIQQWCKENATNGVGLIPTPKLTLNKIYVSGLVQDLGVSHLQANALKKLEALALENAQRNRRSMGEAGVAKAMVLFIVRCYKEGAQRNGVLEALRILHHVWSVDDDHEVKLIVNGSNDFLESLTWVLGCDPEMDNHAILMKSEAILVMKMAMEVITASQLERLNLEFFKNIVMVSKEKISQEALKSALLVLIEACLLGRNRMKMVESGAMFQLIELELARPERHITELIFNLLANLCGCADGRAQLLKHAGGIALVSKRILRVSPATDDRAVHILSLIAMFSATHEVLQEMLLVGAVSKLCMVMQGDCTAHLKKKVRGILRLHSNVWNNSPCIAVYLVTRPRPP</sequence>
<comment type="catalytic activity">
    <reaction evidence="1 5">
        <text>S-ubiquitinyl-[E2 ubiquitin-conjugating enzyme]-L-cysteine + [acceptor protein]-L-lysine = [E2 ubiquitin-conjugating enzyme]-L-cysteine + N(6)-ubiquitinyl-[acceptor protein]-L-lysine.</text>
        <dbReference type="EC" id="2.3.2.27"/>
    </reaction>
</comment>
<dbReference type="Pfam" id="PF04564">
    <property type="entry name" value="U-box"/>
    <property type="match status" value="1"/>
</dbReference>
<keyword evidence="4 5" id="KW-0833">Ubl conjugation pathway</keyword>
<dbReference type="SUPFAM" id="SSF48371">
    <property type="entry name" value="ARM repeat"/>
    <property type="match status" value="1"/>
</dbReference>
<dbReference type="Pfam" id="PF25598">
    <property type="entry name" value="ARM_PUB"/>
    <property type="match status" value="1"/>
</dbReference>
<comment type="pathway">
    <text evidence="2 5">Protein modification; protein ubiquitination.</text>
</comment>
<dbReference type="GO" id="GO:0016567">
    <property type="term" value="P:protein ubiquitination"/>
    <property type="evidence" value="ECO:0007669"/>
    <property type="project" value="UniProtKB-UniRule"/>
</dbReference>
<dbReference type="SMART" id="SM00504">
    <property type="entry name" value="Ubox"/>
    <property type="match status" value="1"/>
</dbReference>
<dbReference type="EC" id="2.3.2.27" evidence="5"/>
<dbReference type="Gene3D" id="3.30.40.10">
    <property type="entry name" value="Zinc/RING finger domain, C3HC4 (zinc finger)"/>
    <property type="match status" value="1"/>
</dbReference>
<name>A0A251NQF7_PRUPE</name>
<dbReference type="PANTHER" id="PTHR22849:SF128">
    <property type="entry name" value="U-BOX DOMAIN-CONTAINING PROTEIN"/>
    <property type="match status" value="1"/>
</dbReference>
<gene>
    <name evidence="7" type="ORF">PRUPE_6G145200</name>
</gene>
<organism evidence="7 8">
    <name type="scientific">Prunus persica</name>
    <name type="common">Peach</name>
    <name type="synonym">Amygdalus persica</name>
    <dbReference type="NCBI Taxonomy" id="3760"/>
    <lineage>
        <taxon>Eukaryota</taxon>
        <taxon>Viridiplantae</taxon>
        <taxon>Streptophyta</taxon>
        <taxon>Embryophyta</taxon>
        <taxon>Tracheophyta</taxon>
        <taxon>Spermatophyta</taxon>
        <taxon>Magnoliopsida</taxon>
        <taxon>eudicotyledons</taxon>
        <taxon>Gunneridae</taxon>
        <taxon>Pentapetalae</taxon>
        <taxon>rosids</taxon>
        <taxon>fabids</taxon>
        <taxon>Rosales</taxon>
        <taxon>Rosaceae</taxon>
        <taxon>Amygdaloideae</taxon>
        <taxon>Amygdaleae</taxon>
        <taxon>Prunus</taxon>
    </lineage>
</organism>
<dbReference type="InterPro" id="IPR013083">
    <property type="entry name" value="Znf_RING/FYVE/PHD"/>
</dbReference>
<keyword evidence="8" id="KW-1185">Reference proteome</keyword>
<dbReference type="Proteomes" id="UP000006882">
    <property type="component" value="Chromosome G6"/>
</dbReference>
<dbReference type="Gramene" id="ONI01539">
    <property type="protein sequence ID" value="ONI01539"/>
    <property type="gene ID" value="PRUPE_6G145200"/>
</dbReference>
<comment type="function">
    <text evidence="5">Functions as an E3 ubiquitin ligase.</text>
</comment>
<dbReference type="CDD" id="cd16664">
    <property type="entry name" value="RING-Ubox_PUB"/>
    <property type="match status" value="1"/>
</dbReference>
<dbReference type="InterPro" id="IPR045185">
    <property type="entry name" value="PUB22/23/24-like"/>
</dbReference>
<proteinExistence type="predicted"/>
<dbReference type="InterPro" id="IPR003613">
    <property type="entry name" value="Ubox_domain"/>
</dbReference>
<feature type="domain" description="U-box" evidence="6">
    <location>
        <begin position="5"/>
        <end position="81"/>
    </location>
</feature>
<evidence type="ECO:0000256" key="5">
    <source>
        <dbReference type="RuleBase" id="RU369093"/>
    </source>
</evidence>
<evidence type="ECO:0000256" key="1">
    <source>
        <dbReference type="ARBA" id="ARBA00000900"/>
    </source>
</evidence>
<dbReference type="AlphaFoldDB" id="A0A251NQF7"/>
<dbReference type="InterPro" id="IPR058678">
    <property type="entry name" value="ARM_PUB"/>
</dbReference>
<dbReference type="UniPathway" id="UPA00143"/>
<dbReference type="GO" id="GO:0061630">
    <property type="term" value="F:ubiquitin protein ligase activity"/>
    <property type="evidence" value="ECO:0007669"/>
    <property type="project" value="UniProtKB-UniRule"/>
</dbReference>
<evidence type="ECO:0000256" key="3">
    <source>
        <dbReference type="ARBA" id="ARBA00022679"/>
    </source>
</evidence>
<dbReference type="InterPro" id="IPR045210">
    <property type="entry name" value="RING-Ubox_PUB"/>
</dbReference>
<dbReference type="EMBL" id="CM007656">
    <property type="protein sequence ID" value="ONI01539.1"/>
    <property type="molecule type" value="Genomic_DNA"/>
</dbReference>
<dbReference type="InterPro" id="IPR016024">
    <property type="entry name" value="ARM-type_fold"/>
</dbReference>
<reference evidence="7 8" key="1">
    <citation type="journal article" date="2013" name="Nat. Genet.">
        <title>The high-quality draft genome of peach (Prunus persica) identifies unique patterns of genetic diversity, domestication and genome evolution.</title>
        <authorList>
            <consortium name="International Peach Genome Initiative"/>
            <person name="Verde I."/>
            <person name="Abbott A.G."/>
            <person name="Scalabrin S."/>
            <person name="Jung S."/>
            <person name="Shu S."/>
            <person name="Marroni F."/>
            <person name="Zhebentyayeva T."/>
            <person name="Dettori M.T."/>
            <person name="Grimwood J."/>
            <person name="Cattonaro F."/>
            <person name="Zuccolo A."/>
            <person name="Rossini L."/>
            <person name="Jenkins J."/>
            <person name="Vendramin E."/>
            <person name="Meisel L.A."/>
            <person name="Decroocq V."/>
            <person name="Sosinski B."/>
            <person name="Prochnik S."/>
            <person name="Mitros T."/>
            <person name="Policriti A."/>
            <person name="Cipriani G."/>
            <person name="Dondini L."/>
            <person name="Ficklin S."/>
            <person name="Goodstein D.M."/>
            <person name="Xuan P."/>
            <person name="Del Fabbro C."/>
            <person name="Aramini V."/>
            <person name="Copetti D."/>
            <person name="Gonzalez S."/>
            <person name="Horner D.S."/>
            <person name="Falchi R."/>
            <person name="Lucas S."/>
            <person name="Mica E."/>
            <person name="Maldonado J."/>
            <person name="Lazzari B."/>
            <person name="Bielenberg D."/>
            <person name="Pirona R."/>
            <person name="Miculan M."/>
            <person name="Barakat A."/>
            <person name="Testolin R."/>
            <person name="Stella A."/>
            <person name="Tartarini S."/>
            <person name="Tonutti P."/>
            <person name="Arus P."/>
            <person name="Orellana A."/>
            <person name="Wells C."/>
            <person name="Main D."/>
            <person name="Vizzotto G."/>
            <person name="Silva H."/>
            <person name="Salamini F."/>
            <person name="Schmutz J."/>
            <person name="Morgante M."/>
            <person name="Rokhsar D.S."/>
        </authorList>
    </citation>
    <scope>NUCLEOTIDE SEQUENCE [LARGE SCALE GENOMIC DNA]</scope>
    <source>
        <strain evidence="8">cv. Nemared</strain>
    </source>
</reference>
<evidence type="ECO:0000313" key="8">
    <source>
        <dbReference type="Proteomes" id="UP000006882"/>
    </source>
</evidence>
<evidence type="ECO:0000256" key="2">
    <source>
        <dbReference type="ARBA" id="ARBA00004906"/>
    </source>
</evidence>
<accession>A0A251NQF7</accession>